<dbReference type="SUPFAM" id="SSF88659">
    <property type="entry name" value="Sigma3 and sigma4 domains of RNA polymerase sigma factors"/>
    <property type="match status" value="1"/>
</dbReference>
<evidence type="ECO:0000256" key="3">
    <source>
        <dbReference type="ARBA" id="ARBA00023015"/>
    </source>
</evidence>
<dbReference type="AlphaFoldDB" id="A0A1T4Z936"/>
<proteinExistence type="inferred from homology"/>
<dbReference type="PANTHER" id="PTHR30173">
    <property type="entry name" value="SIGMA 19 FACTOR"/>
    <property type="match status" value="1"/>
</dbReference>
<dbReference type="InterPro" id="IPR013324">
    <property type="entry name" value="RNA_pol_sigma_r3/r4-like"/>
</dbReference>
<organism evidence="8 9">
    <name type="scientific">Aeromicrobium choanae</name>
    <dbReference type="NCBI Taxonomy" id="1736691"/>
    <lineage>
        <taxon>Bacteria</taxon>
        <taxon>Bacillati</taxon>
        <taxon>Actinomycetota</taxon>
        <taxon>Actinomycetes</taxon>
        <taxon>Propionibacteriales</taxon>
        <taxon>Nocardioidaceae</taxon>
        <taxon>Aeromicrobium</taxon>
    </lineage>
</organism>
<dbReference type="GO" id="GO:0003677">
    <property type="term" value="F:DNA binding"/>
    <property type="evidence" value="ECO:0007669"/>
    <property type="project" value="InterPro"/>
</dbReference>
<keyword evidence="9" id="KW-1185">Reference proteome</keyword>
<dbReference type="InterPro" id="IPR007627">
    <property type="entry name" value="RNA_pol_sigma70_r2"/>
</dbReference>
<dbReference type="InterPro" id="IPR013249">
    <property type="entry name" value="RNA_pol_sigma70_r4_t2"/>
</dbReference>
<dbReference type="EMBL" id="LT796768">
    <property type="protein sequence ID" value="SKB10065.1"/>
    <property type="molecule type" value="Genomic_DNA"/>
</dbReference>
<sequence length="301" mass="32611">MDPDDDLADLFEADRSRLVAIATRVVGSRADAEDVVQEAWVRLARQEPGKIENVHAWLTTVVGRLSIDVLRSRTAELPYELDLSELDVAEDTVADAPEERALQADSVGIALLVVLGTLGPDERLAFVLHDLFAVPFAQIGPILGKSADAAKMTASRARRKVHGAGDTVRPRSSRGEQRAVVDAFLTAAREGDFAALLEILDPQLRWEIHTSHRVTVGLGTAEILRAVQHGDPSRITARRVLVDDQPGIAAWGPNGALVSLMSCTVEGGRMTRIVSILDRKVLDRIDLPVVADQPESDGFTT</sequence>
<dbReference type="InterPro" id="IPR014284">
    <property type="entry name" value="RNA_pol_sigma-70_dom"/>
</dbReference>
<dbReference type="InterPro" id="IPR032710">
    <property type="entry name" value="NTF2-like_dom_sf"/>
</dbReference>
<dbReference type="STRING" id="1736691.SAMN06295964_3078"/>
<dbReference type="InterPro" id="IPR036388">
    <property type="entry name" value="WH-like_DNA-bd_sf"/>
</dbReference>
<reference evidence="9" key="1">
    <citation type="submission" date="2017-02" db="EMBL/GenBank/DDBJ databases">
        <authorList>
            <person name="Varghese N."/>
            <person name="Submissions S."/>
        </authorList>
    </citation>
    <scope>NUCLEOTIDE SEQUENCE [LARGE SCALE GENOMIC DNA]</scope>
    <source>
        <strain evidence="9">9H-4</strain>
    </source>
</reference>
<comment type="similarity">
    <text evidence="1">Belongs to the sigma-70 factor family. ECF subfamily.</text>
</comment>
<dbReference type="InterPro" id="IPR052704">
    <property type="entry name" value="ECF_Sigma-70_Domain"/>
</dbReference>
<dbReference type="SUPFAM" id="SSF54427">
    <property type="entry name" value="NTF2-like"/>
    <property type="match status" value="1"/>
</dbReference>
<dbReference type="GO" id="GO:0016987">
    <property type="term" value="F:sigma factor activity"/>
    <property type="evidence" value="ECO:0007669"/>
    <property type="project" value="UniProtKB-KW"/>
</dbReference>
<dbReference type="Pfam" id="PF08281">
    <property type="entry name" value="Sigma70_r4_2"/>
    <property type="match status" value="1"/>
</dbReference>
<keyword evidence="5" id="KW-0804">Transcription</keyword>
<dbReference type="GO" id="GO:0006352">
    <property type="term" value="P:DNA-templated transcription initiation"/>
    <property type="evidence" value="ECO:0007669"/>
    <property type="project" value="InterPro"/>
</dbReference>
<evidence type="ECO:0000256" key="1">
    <source>
        <dbReference type="ARBA" id="ARBA00010641"/>
    </source>
</evidence>
<evidence type="ECO:0000256" key="2">
    <source>
        <dbReference type="ARBA" id="ARBA00011344"/>
    </source>
</evidence>
<dbReference type="RefSeq" id="WP_078700960.1">
    <property type="nucleotide sequence ID" value="NZ_LT796768.1"/>
</dbReference>
<evidence type="ECO:0000313" key="9">
    <source>
        <dbReference type="Proteomes" id="UP000191040"/>
    </source>
</evidence>
<feature type="domain" description="RNA polymerase sigma-70 region 2" evidence="6">
    <location>
        <begin position="10"/>
        <end position="74"/>
    </location>
</feature>
<dbReference type="NCBIfam" id="TIGR02937">
    <property type="entry name" value="sigma70-ECF"/>
    <property type="match status" value="1"/>
</dbReference>
<evidence type="ECO:0000259" key="7">
    <source>
        <dbReference type="Pfam" id="PF08281"/>
    </source>
</evidence>
<name>A0A1T4Z936_9ACTN</name>
<dbReference type="Pfam" id="PF04542">
    <property type="entry name" value="Sigma70_r2"/>
    <property type="match status" value="1"/>
</dbReference>
<dbReference type="OrthoDB" id="3211555at2"/>
<comment type="subunit">
    <text evidence="2">Interacts transiently with the RNA polymerase catalytic core formed by RpoA, RpoB, RpoC and RpoZ (2 alpha, 1 beta, 1 beta' and 1 omega subunit) to form the RNA polymerase holoenzyme that can initiate transcription.</text>
</comment>
<evidence type="ECO:0000256" key="4">
    <source>
        <dbReference type="ARBA" id="ARBA00023082"/>
    </source>
</evidence>
<dbReference type="Gene3D" id="3.10.450.50">
    <property type="match status" value="1"/>
</dbReference>
<dbReference type="Proteomes" id="UP000191040">
    <property type="component" value="Chromosome I"/>
</dbReference>
<accession>A0A1T4Z936</accession>
<dbReference type="PANTHER" id="PTHR30173:SF43">
    <property type="entry name" value="ECF RNA POLYMERASE SIGMA FACTOR SIGI-RELATED"/>
    <property type="match status" value="1"/>
</dbReference>
<dbReference type="SUPFAM" id="SSF88946">
    <property type="entry name" value="Sigma2 domain of RNA polymerase sigma factors"/>
    <property type="match status" value="1"/>
</dbReference>
<keyword evidence="3" id="KW-0805">Transcription regulation</keyword>
<evidence type="ECO:0000313" key="8">
    <source>
        <dbReference type="EMBL" id="SKB10065.1"/>
    </source>
</evidence>
<dbReference type="Gene3D" id="1.10.10.10">
    <property type="entry name" value="Winged helix-like DNA-binding domain superfamily/Winged helix DNA-binding domain"/>
    <property type="match status" value="1"/>
</dbReference>
<evidence type="ECO:0000256" key="5">
    <source>
        <dbReference type="ARBA" id="ARBA00023163"/>
    </source>
</evidence>
<gene>
    <name evidence="8" type="ORF">SAMN06295964_3078</name>
</gene>
<evidence type="ECO:0000259" key="6">
    <source>
        <dbReference type="Pfam" id="PF04542"/>
    </source>
</evidence>
<keyword evidence="4" id="KW-0731">Sigma factor</keyword>
<dbReference type="Gene3D" id="1.10.1740.10">
    <property type="match status" value="1"/>
</dbReference>
<protein>
    <submittedName>
        <fullName evidence="8">RNA polymerase sigma-70 factor, ECF subfamily</fullName>
    </submittedName>
</protein>
<feature type="domain" description="RNA polymerase sigma factor 70 region 4 type 2" evidence="7">
    <location>
        <begin position="111"/>
        <end position="160"/>
    </location>
</feature>
<dbReference type="InterPro" id="IPR013325">
    <property type="entry name" value="RNA_pol_sigma_r2"/>
</dbReference>